<organism evidence="3 4">
    <name type="scientific">Manduca sexta</name>
    <name type="common">Tobacco hawkmoth</name>
    <name type="synonym">Tobacco hornworm</name>
    <dbReference type="NCBI Taxonomy" id="7130"/>
    <lineage>
        <taxon>Eukaryota</taxon>
        <taxon>Metazoa</taxon>
        <taxon>Ecdysozoa</taxon>
        <taxon>Arthropoda</taxon>
        <taxon>Hexapoda</taxon>
        <taxon>Insecta</taxon>
        <taxon>Pterygota</taxon>
        <taxon>Neoptera</taxon>
        <taxon>Endopterygota</taxon>
        <taxon>Lepidoptera</taxon>
        <taxon>Glossata</taxon>
        <taxon>Ditrysia</taxon>
        <taxon>Bombycoidea</taxon>
        <taxon>Sphingidae</taxon>
        <taxon>Sphinginae</taxon>
        <taxon>Sphingini</taxon>
        <taxon>Manduca</taxon>
    </lineage>
</organism>
<dbReference type="EMBL" id="JH668311">
    <property type="protein sequence ID" value="KAG6444500.1"/>
    <property type="molecule type" value="Genomic_DNA"/>
</dbReference>
<evidence type="ECO:0000313" key="3">
    <source>
        <dbReference type="EMBL" id="KAG6444500.1"/>
    </source>
</evidence>
<dbReference type="Proteomes" id="UP000791440">
    <property type="component" value="Unassembled WGS sequence"/>
</dbReference>
<accession>A0A922CF16</accession>
<proteinExistence type="predicted"/>
<gene>
    <name evidence="3" type="ORF">O3G_MSEX003411</name>
</gene>
<protein>
    <submittedName>
        <fullName evidence="3">Uncharacterized protein</fullName>
    </submittedName>
</protein>
<sequence length="724" mass="82088">MAEASEVQALSKISSEVDESQVNVILTNQCIKAQKFLLEKLRRRSERHKEECGFISSANLKLECEIKQAELEIQSLRHALETIKHANIELKKDYLLAKEKKYEIAERINTGEKKYEQLWLESKSRYESIPFVKKFLQSQNKVQILYDNIAKYENQTKSLAKEIEIKKDDCKTLDKKRLVELAEFILHNIPKKTQIIQEKLEKINDLSKEIEAIEKQIKAKDCLEDIRTDMVQNNEEISKESNDALNDDDWANLNEINDDTLMTPKFDEASTDLDIISDQLEKIKKADIFNCTQIEEVSASSHNEKGVGQAKKYDWKVLNMEPYISPYFIKKIEKDVENETSYINKKLINILDDVNIGKRDVYNILSKIDPQNLQEVNMINSNLECIETLKQTTEAEVVTTCTDNIVVPPSQFLDSSQGGTDQITEAPETPTNIHHLKEAKRVSFNLSSPMELSENPELLEEIAVNNSPLHNNNIDTSAVGDDDCAKIKDMVLKKHNLESSPQFVYAKNTIPTNNFSVDIVKSKFFEDKNVNIVECDNATADEGFGTTGNVCLDNIFEQENPKEDENKMETEDQAKERKNVIDAMEVDNMTDSEQKINISQKETVSGLLFTHGENALPESLDASISTTGYDDGEADFPHFIDSNLLLSPKADVQMGDDNSQVKSQEVPNFLSGLRKTGLSLFGGLSSSTPDRDNNNTNQNTGNSFKFSFGGDEKKNRGGFFNMFN</sequence>
<feature type="coiled-coil region" evidence="1">
    <location>
        <begin position="31"/>
        <end position="86"/>
    </location>
</feature>
<keyword evidence="1" id="KW-0175">Coiled coil</keyword>
<comment type="caution">
    <text evidence="3">The sequence shown here is derived from an EMBL/GenBank/DDBJ whole genome shotgun (WGS) entry which is preliminary data.</text>
</comment>
<evidence type="ECO:0000313" key="4">
    <source>
        <dbReference type="Proteomes" id="UP000791440"/>
    </source>
</evidence>
<feature type="coiled-coil region" evidence="1">
    <location>
        <begin position="142"/>
        <end position="169"/>
    </location>
</feature>
<reference evidence="3" key="1">
    <citation type="journal article" date="2016" name="Insect Biochem. Mol. Biol.">
        <title>Multifaceted biological insights from a draft genome sequence of the tobacco hornworm moth, Manduca sexta.</title>
        <authorList>
            <person name="Kanost M.R."/>
            <person name="Arrese E.L."/>
            <person name="Cao X."/>
            <person name="Chen Y.R."/>
            <person name="Chellapilla S."/>
            <person name="Goldsmith M.R."/>
            <person name="Grosse-Wilde E."/>
            <person name="Heckel D.G."/>
            <person name="Herndon N."/>
            <person name="Jiang H."/>
            <person name="Papanicolaou A."/>
            <person name="Qu J."/>
            <person name="Soulages J.L."/>
            <person name="Vogel H."/>
            <person name="Walters J."/>
            <person name="Waterhouse R.M."/>
            <person name="Ahn S.J."/>
            <person name="Almeida F.C."/>
            <person name="An C."/>
            <person name="Aqrawi P."/>
            <person name="Bretschneider A."/>
            <person name="Bryant W.B."/>
            <person name="Bucks S."/>
            <person name="Chao H."/>
            <person name="Chevignon G."/>
            <person name="Christen J.M."/>
            <person name="Clarke D.F."/>
            <person name="Dittmer N.T."/>
            <person name="Ferguson L.C.F."/>
            <person name="Garavelou S."/>
            <person name="Gordon K.H.J."/>
            <person name="Gunaratna R.T."/>
            <person name="Han Y."/>
            <person name="Hauser F."/>
            <person name="He Y."/>
            <person name="Heidel-Fischer H."/>
            <person name="Hirsh A."/>
            <person name="Hu Y."/>
            <person name="Jiang H."/>
            <person name="Kalra D."/>
            <person name="Klinner C."/>
            <person name="Konig C."/>
            <person name="Kovar C."/>
            <person name="Kroll A.R."/>
            <person name="Kuwar S.S."/>
            <person name="Lee S.L."/>
            <person name="Lehman R."/>
            <person name="Li K."/>
            <person name="Li Z."/>
            <person name="Liang H."/>
            <person name="Lovelace S."/>
            <person name="Lu Z."/>
            <person name="Mansfield J.H."/>
            <person name="McCulloch K.J."/>
            <person name="Mathew T."/>
            <person name="Morton B."/>
            <person name="Muzny D.M."/>
            <person name="Neunemann D."/>
            <person name="Ongeri F."/>
            <person name="Pauchet Y."/>
            <person name="Pu L.L."/>
            <person name="Pyrousis I."/>
            <person name="Rao X.J."/>
            <person name="Redding A."/>
            <person name="Roesel C."/>
            <person name="Sanchez-Gracia A."/>
            <person name="Schaack S."/>
            <person name="Shukla A."/>
            <person name="Tetreau G."/>
            <person name="Wang Y."/>
            <person name="Xiong G.H."/>
            <person name="Traut W."/>
            <person name="Walsh T.K."/>
            <person name="Worley K.C."/>
            <person name="Wu D."/>
            <person name="Wu W."/>
            <person name="Wu Y.Q."/>
            <person name="Zhang X."/>
            <person name="Zou Z."/>
            <person name="Zucker H."/>
            <person name="Briscoe A.D."/>
            <person name="Burmester T."/>
            <person name="Clem R.J."/>
            <person name="Feyereisen R."/>
            <person name="Grimmelikhuijzen C.J.P."/>
            <person name="Hamodrakas S.J."/>
            <person name="Hansson B.S."/>
            <person name="Huguet E."/>
            <person name="Jermiin L.S."/>
            <person name="Lan Q."/>
            <person name="Lehman H.K."/>
            <person name="Lorenzen M."/>
            <person name="Merzendorfer H."/>
            <person name="Michalopoulos I."/>
            <person name="Morton D.B."/>
            <person name="Muthukrishnan S."/>
            <person name="Oakeshott J.G."/>
            <person name="Palmer W."/>
            <person name="Park Y."/>
            <person name="Passarelli A.L."/>
            <person name="Rozas J."/>
            <person name="Schwartz L.M."/>
            <person name="Smith W."/>
            <person name="Southgate A."/>
            <person name="Vilcinskas A."/>
            <person name="Vogt R."/>
            <person name="Wang P."/>
            <person name="Werren J."/>
            <person name="Yu X.Q."/>
            <person name="Zhou J.J."/>
            <person name="Brown S.J."/>
            <person name="Scherer S.E."/>
            <person name="Richards S."/>
            <person name="Blissard G.W."/>
        </authorList>
    </citation>
    <scope>NUCLEOTIDE SEQUENCE</scope>
</reference>
<name>A0A922CF16_MANSE</name>
<evidence type="ECO:0000256" key="1">
    <source>
        <dbReference type="SAM" id="Coils"/>
    </source>
</evidence>
<feature type="coiled-coil region" evidence="1">
    <location>
        <begin position="196"/>
        <end position="223"/>
    </location>
</feature>
<feature type="region of interest" description="Disordered" evidence="2">
    <location>
        <begin position="682"/>
        <end position="709"/>
    </location>
</feature>
<keyword evidence="4" id="KW-1185">Reference proteome</keyword>
<reference evidence="3" key="2">
    <citation type="submission" date="2020-12" db="EMBL/GenBank/DDBJ databases">
        <authorList>
            <person name="Kanost M."/>
        </authorList>
    </citation>
    <scope>NUCLEOTIDE SEQUENCE</scope>
</reference>
<dbReference type="AlphaFoldDB" id="A0A922CF16"/>
<evidence type="ECO:0000256" key="2">
    <source>
        <dbReference type="SAM" id="MobiDB-lite"/>
    </source>
</evidence>
<dbReference type="OrthoDB" id="7460358at2759"/>